<sequence>MTASFTRRVVVTGGSRGGLGYEAARKLVAAGHHVLLTFRDAGKAEAAISSLRREMPQPTTAGEALGLAGEERLSWVRLDLDSLDSVRQAGAEITAKWPYIDALLLNAAVVESGRSSPRITKDGFESTYQVNHLSGFLLTQQLLPALAQSKAPNGARIVVVSSELHQMRSSPLPADPHYAHTLGSTKTAPAHPFKPLQVYGLSKLCNLWFAFKLSRMLAATSLPITVDAVTPGWVPATNLGKSNLSWFSSALMSYVLPLTSMATTREEGTKRMVDALFGTCARAGIGANSASGEPASAAAAGQDEAWGSGRYFAKGVVAQPSDASLDTQLQDQLWELSCRATGVAPKSYLPKR</sequence>
<dbReference type="PANTHER" id="PTHR43157">
    <property type="entry name" value="PHOSPHATIDYLINOSITOL-GLYCAN BIOSYNTHESIS CLASS F PROTEIN-RELATED"/>
    <property type="match status" value="1"/>
</dbReference>
<dbReference type="Gene3D" id="3.40.50.720">
    <property type="entry name" value="NAD(P)-binding Rossmann-like Domain"/>
    <property type="match status" value="1"/>
</dbReference>
<dbReference type="EMBL" id="HBEC01030863">
    <property type="protein sequence ID" value="CAD8297915.1"/>
    <property type="molecule type" value="Transcribed_RNA"/>
</dbReference>
<reference evidence="2" key="1">
    <citation type="submission" date="2021-01" db="EMBL/GenBank/DDBJ databases">
        <authorList>
            <person name="Corre E."/>
            <person name="Pelletier E."/>
            <person name="Niang G."/>
            <person name="Scheremetjew M."/>
            <person name="Finn R."/>
            <person name="Kale V."/>
            <person name="Holt S."/>
            <person name="Cochrane G."/>
            <person name="Meng A."/>
            <person name="Brown T."/>
            <person name="Cohen L."/>
        </authorList>
    </citation>
    <scope>NUCLEOTIDE SEQUENCE</scope>
    <source>
        <strain evidence="2">CCMP219</strain>
    </source>
</reference>
<accession>A0A7R9VLQ1</accession>
<dbReference type="InterPro" id="IPR002347">
    <property type="entry name" value="SDR_fam"/>
</dbReference>
<dbReference type="AlphaFoldDB" id="A0A7R9VLQ1"/>
<keyword evidence="1" id="KW-0560">Oxidoreductase</keyword>
<evidence type="ECO:0008006" key="3">
    <source>
        <dbReference type="Google" id="ProtNLM"/>
    </source>
</evidence>
<evidence type="ECO:0000313" key="2">
    <source>
        <dbReference type="EMBL" id="CAD8297915.1"/>
    </source>
</evidence>
<gene>
    <name evidence="2" type="ORF">CEUR00632_LOCUS14289</name>
</gene>
<name>A0A7R9VLQ1_9CHLO</name>
<dbReference type="GO" id="GO:0016491">
    <property type="term" value="F:oxidoreductase activity"/>
    <property type="evidence" value="ECO:0007669"/>
    <property type="project" value="UniProtKB-KW"/>
</dbReference>
<organism evidence="2">
    <name type="scientific">Chlamydomonas euryale</name>
    <dbReference type="NCBI Taxonomy" id="1486919"/>
    <lineage>
        <taxon>Eukaryota</taxon>
        <taxon>Viridiplantae</taxon>
        <taxon>Chlorophyta</taxon>
        <taxon>core chlorophytes</taxon>
        <taxon>Chlorophyceae</taxon>
        <taxon>CS clade</taxon>
        <taxon>Chlamydomonadales</taxon>
        <taxon>Chlamydomonadaceae</taxon>
        <taxon>Chlamydomonas</taxon>
    </lineage>
</organism>
<dbReference type="PANTHER" id="PTHR43157:SF31">
    <property type="entry name" value="PHOSPHATIDYLINOSITOL-GLYCAN BIOSYNTHESIS CLASS F PROTEIN"/>
    <property type="match status" value="1"/>
</dbReference>
<protein>
    <recommendedName>
        <fullName evidence="3">Protochlorophyllide reductase</fullName>
    </recommendedName>
</protein>
<dbReference type="InterPro" id="IPR036291">
    <property type="entry name" value="NAD(P)-bd_dom_sf"/>
</dbReference>
<evidence type="ECO:0000256" key="1">
    <source>
        <dbReference type="ARBA" id="ARBA00023002"/>
    </source>
</evidence>
<proteinExistence type="predicted"/>
<dbReference type="SUPFAM" id="SSF51735">
    <property type="entry name" value="NAD(P)-binding Rossmann-fold domains"/>
    <property type="match status" value="1"/>
</dbReference>
<dbReference type="Pfam" id="PF00106">
    <property type="entry name" value="adh_short"/>
    <property type="match status" value="1"/>
</dbReference>